<name>A0ABU0LFI1_XANAG</name>
<dbReference type="Pfam" id="PF03928">
    <property type="entry name" value="HbpS-like"/>
    <property type="match status" value="1"/>
</dbReference>
<gene>
    <name evidence="1" type="ORF">QOZ94_002630</name>
</gene>
<keyword evidence="2" id="KW-1185">Reference proteome</keyword>
<dbReference type="RefSeq" id="WP_237347049.1">
    <property type="nucleotide sequence ID" value="NZ_JABWGX010000027.1"/>
</dbReference>
<comment type="caution">
    <text evidence="1">The sequence shown here is derived from an EMBL/GenBank/DDBJ whole genome shotgun (WGS) entry which is preliminary data.</text>
</comment>
<dbReference type="PANTHER" id="PTHR34309:SF1">
    <property type="entry name" value="PROTEIN GLCG"/>
    <property type="match status" value="1"/>
</dbReference>
<dbReference type="EMBL" id="JAUSVY010000005">
    <property type="protein sequence ID" value="MDQ0505830.1"/>
    <property type="molecule type" value="Genomic_DNA"/>
</dbReference>
<reference evidence="1 2" key="1">
    <citation type="submission" date="2023-07" db="EMBL/GenBank/DDBJ databases">
        <title>Genomic Encyclopedia of Type Strains, Phase IV (KMG-IV): sequencing the most valuable type-strain genomes for metagenomic binning, comparative biology and taxonomic classification.</title>
        <authorList>
            <person name="Goeker M."/>
        </authorList>
    </citation>
    <scope>NUCLEOTIDE SEQUENCE [LARGE SCALE GENOMIC DNA]</scope>
    <source>
        <strain evidence="1 2">DSM 3770</strain>
    </source>
</reference>
<dbReference type="InterPro" id="IPR038084">
    <property type="entry name" value="PduO/GlcC-like_sf"/>
</dbReference>
<dbReference type="InterPro" id="IPR052517">
    <property type="entry name" value="GlcG_carb_metab_protein"/>
</dbReference>
<dbReference type="Gene3D" id="3.30.450.150">
    <property type="entry name" value="Haem-degrading domain"/>
    <property type="match status" value="1"/>
</dbReference>
<proteinExistence type="predicted"/>
<evidence type="ECO:0000313" key="1">
    <source>
        <dbReference type="EMBL" id="MDQ0505830.1"/>
    </source>
</evidence>
<protein>
    <submittedName>
        <fullName evidence="1">Uncharacterized protein GlcG (DUF336 family)</fullName>
    </submittedName>
</protein>
<organism evidence="1 2">
    <name type="scientific">Xanthobacter agilis</name>
    <dbReference type="NCBI Taxonomy" id="47492"/>
    <lineage>
        <taxon>Bacteria</taxon>
        <taxon>Pseudomonadati</taxon>
        <taxon>Pseudomonadota</taxon>
        <taxon>Alphaproteobacteria</taxon>
        <taxon>Hyphomicrobiales</taxon>
        <taxon>Xanthobacteraceae</taxon>
        <taxon>Xanthobacter</taxon>
    </lineage>
</organism>
<dbReference type="Proteomes" id="UP001241747">
    <property type="component" value="Unassembled WGS sequence"/>
</dbReference>
<dbReference type="PANTHER" id="PTHR34309">
    <property type="entry name" value="SLR1406 PROTEIN"/>
    <property type="match status" value="1"/>
</dbReference>
<dbReference type="InterPro" id="IPR005624">
    <property type="entry name" value="PduO/GlcC-like"/>
</dbReference>
<accession>A0ABU0LFI1</accession>
<sequence length="141" mass="13640">MDLSLARRTVTAEAGEAAVKAAVAHGRAAGKAVVAAVVDASGDLVALLRGDGAFKASITIAQDKAHTSAVFGAPTHALGAELAANPALHQGIALRPGVVLFGGGAPIVEGGVVIGGIGVSGGSEEDDRACAAAGLWALGLR</sequence>
<evidence type="ECO:0000313" key="2">
    <source>
        <dbReference type="Proteomes" id="UP001241747"/>
    </source>
</evidence>
<dbReference type="SUPFAM" id="SSF143744">
    <property type="entry name" value="GlcG-like"/>
    <property type="match status" value="1"/>
</dbReference>